<dbReference type="EMBL" id="JBGFFX010000001">
    <property type="protein sequence ID" value="MEY8768923.1"/>
    <property type="molecule type" value="Genomic_DNA"/>
</dbReference>
<gene>
    <name evidence="1" type="ORF">AB6T85_00515</name>
</gene>
<evidence type="ECO:0000313" key="2">
    <source>
        <dbReference type="Proteomes" id="UP001565243"/>
    </source>
</evidence>
<comment type="caution">
    <text evidence="1">The sequence shown here is derived from an EMBL/GenBank/DDBJ whole genome shotgun (WGS) entry which is preliminary data.</text>
</comment>
<name>A0ABV4E1Z6_9GAMM</name>
<dbReference type="Pfam" id="PF10014">
    <property type="entry name" value="2OG-Fe_Oxy_2"/>
    <property type="match status" value="1"/>
</dbReference>
<organism evidence="1 2">
    <name type="scientific">Erwinia aeris</name>
    <dbReference type="NCBI Taxonomy" id="3239803"/>
    <lineage>
        <taxon>Bacteria</taxon>
        <taxon>Pseudomonadati</taxon>
        <taxon>Pseudomonadota</taxon>
        <taxon>Gammaproteobacteria</taxon>
        <taxon>Enterobacterales</taxon>
        <taxon>Erwiniaceae</taxon>
        <taxon>Erwinia</taxon>
    </lineage>
</organism>
<sequence>MEIDNIVQDLQGQGYAKFNLKNFTDFTIAEDELKILKANFADMPLDTYSEGNRLRNYIQVAWQNNEVTYGKFEPYQQTKRYNPVTGGVVRDYQNIGAEILKTALFNKIVKTDIDIVKNIEDMPPVEELMIGVHLFRYNAGKEPAYSSPAWLHKDDEDVVFMHLVDVSEDLVGGESIIAKHPKRIDRVLRMKKTFDTLVVNHRCFHAVTPMSVPEEYDDNAFLHRDIILVTFQKRETGEGIE</sequence>
<protein>
    <submittedName>
        <fullName evidence="1">2OG-Fe dioxygenase family protein</fullName>
    </submittedName>
</protein>
<keyword evidence="1" id="KW-0560">Oxidoreductase</keyword>
<dbReference type="Gene3D" id="2.60.120.620">
    <property type="entry name" value="q2cbj1_9rhob like domain"/>
    <property type="match status" value="1"/>
</dbReference>
<accession>A0ABV4E1Z6</accession>
<reference evidence="1 2" key="1">
    <citation type="submission" date="2024-07" db="EMBL/GenBank/DDBJ databases">
        <authorList>
            <person name="Hebao G."/>
        </authorList>
    </citation>
    <scope>NUCLEOTIDE SEQUENCE [LARGE SCALE GENOMIC DNA]</scope>
    <source>
        <strain evidence="1 2">ACCC 02193</strain>
    </source>
</reference>
<keyword evidence="1" id="KW-0223">Dioxygenase</keyword>
<dbReference type="Proteomes" id="UP001565243">
    <property type="component" value="Unassembled WGS sequence"/>
</dbReference>
<keyword evidence="2" id="KW-1185">Reference proteome</keyword>
<evidence type="ECO:0000313" key="1">
    <source>
        <dbReference type="EMBL" id="MEY8768923.1"/>
    </source>
</evidence>
<dbReference type="RefSeq" id="WP_301252192.1">
    <property type="nucleotide sequence ID" value="NZ_JBGFFX010000001.1"/>
</dbReference>
<dbReference type="GO" id="GO:0051213">
    <property type="term" value="F:dioxygenase activity"/>
    <property type="evidence" value="ECO:0007669"/>
    <property type="project" value="UniProtKB-KW"/>
</dbReference>
<dbReference type="InterPro" id="IPR018724">
    <property type="entry name" value="2OG-Fe_dioxygenase"/>
</dbReference>
<proteinExistence type="predicted"/>